<sequence>MSNQQQRIGYSRVNSNWANDNWYALTANPAIYVSLIEQFWQTVTVETVYEGEQQLTVTVDGQTFAITKASIRRHLQLADVDGISSLPNTKIFDQFSLMGRSDYWKTISSLPKKGERKKEKMVISDDEEELDIDDIFKQGMMKETKFVDLMFTKFTPTKATQGEEKSQDSSDAHLGVLSAAKILADASREREKTYTRRRRSTNSSRELHDEEKARAAAREEQEKIDFEKALKLQRQLDEREDTDDIDWNAIVEQVQQRESDTVKRYQTLKKKPVFVAQARKNMMTYLKNMDGYKMHFFKGMSYDEIRPIFEVEYNKLQTLFKKDTEVEKTKIKRVAEETLHQESFKKLREDEASRSEPVQEQQSQELSE</sequence>
<evidence type="ECO:0000313" key="2">
    <source>
        <dbReference type="EMBL" id="GJS92251.1"/>
    </source>
</evidence>
<feature type="region of interest" description="Disordered" evidence="1">
    <location>
        <begin position="187"/>
        <end position="220"/>
    </location>
</feature>
<gene>
    <name evidence="2" type="ORF">Tco_0774887</name>
</gene>
<name>A0ABQ4ZSC6_9ASTR</name>
<reference evidence="2" key="1">
    <citation type="journal article" date="2022" name="Int. J. Mol. Sci.">
        <title>Draft Genome of Tanacetum Coccineum: Genomic Comparison of Closely Related Tanacetum-Family Plants.</title>
        <authorList>
            <person name="Yamashiro T."/>
            <person name="Shiraishi A."/>
            <person name="Nakayama K."/>
            <person name="Satake H."/>
        </authorList>
    </citation>
    <scope>NUCLEOTIDE SEQUENCE</scope>
</reference>
<reference evidence="2" key="2">
    <citation type="submission" date="2022-01" db="EMBL/GenBank/DDBJ databases">
        <authorList>
            <person name="Yamashiro T."/>
            <person name="Shiraishi A."/>
            <person name="Satake H."/>
            <person name="Nakayama K."/>
        </authorList>
    </citation>
    <scope>NUCLEOTIDE SEQUENCE</scope>
</reference>
<accession>A0ABQ4ZSC6</accession>
<dbReference type="Proteomes" id="UP001151760">
    <property type="component" value="Unassembled WGS sequence"/>
</dbReference>
<proteinExistence type="predicted"/>
<evidence type="ECO:0000256" key="1">
    <source>
        <dbReference type="SAM" id="MobiDB-lite"/>
    </source>
</evidence>
<feature type="compositionally biased region" description="Basic and acidic residues" evidence="1">
    <location>
        <begin position="342"/>
        <end position="354"/>
    </location>
</feature>
<protein>
    <submittedName>
        <fullName evidence="2">Uncharacterized protein</fullName>
    </submittedName>
</protein>
<feature type="compositionally biased region" description="Basic and acidic residues" evidence="1">
    <location>
        <begin position="205"/>
        <end position="220"/>
    </location>
</feature>
<feature type="compositionally biased region" description="Polar residues" evidence="1">
    <location>
        <begin position="356"/>
        <end position="368"/>
    </location>
</feature>
<dbReference type="EMBL" id="BQNB010011567">
    <property type="protein sequence ID" value="GJS92251.1"/>
    <property type="molecule type" value="Genomic_DNA"/>
</dbReference>
<evidence type="ECO:0000313" key="3">
    <source>
        <dbReference type="Proteomes" id="UP001151760"/>
    </source>
</evidence>
<feature type="region of interest" description="Disordered" evidence="1">
    <location>
        <begin position="342"/>
        <end position="368"/>
    </location>
</feature>
<comment type="caution">
    <text evidence="2">The sequence shown here is derived from an EMBL/GenBank/DDBJ whole genome shotgun (WGS) entry which is preliminary data.</text>
</comment>
<keyword evidence="3" id="KW-1185">Reference proteome</keyword>
<organism evidence="2 3">
    <name type="scientific">Tanacetum coccineum</name>
    <dbReference type="NCBI Taxonomy" id="301880"/>
    <lineage>
        <taxon>Eukaryota</taxon>
        <taxon>Viridiplantae</taxon>
        <taxon>Streptophyta</taxon>
        <taxon>Embryophyta</taxon>
        <taxon>Tracheophyta</taxon>
        <taxon>Spermatophyta</taxon>
        <taxon>Magnoliopsida</taxon>
        <taxon>eudicotyledons</taxon>
        <taxon>Gunneridae</taxon>
        <taxon>Pentapetalae</taxon>
        <taxon>asterids</taxon>
        <taxon>campanulids</taxon>
        <taxon>Asterales</taxon>
        <taxon>Asteraceae</taxon>
        <taxon>Asteroideae</taxon>
        <taxon>Anthemideae</taxon>
        <taxon>Anthemidinae</taxon>
        <taxon>Tanacetum</taxon>
    </lineage>
</organism>